<evidence type="ECO:0000313" key="3">
    <source>
        <dbReference type="Proteomes" id="UP000183940"/>
    </source>
</evidence>
<dbReference type="GO" id="GO:0004803">
    <property type="term" value="F:transposase activity"/>
    <property type="evidence" value="ECO:0007669"/>
    <property type="project" value="InterPro"/>
</dbReference>
<protein>
    <recommendedName>
        <fullName evidence="1">Transposase IS4-like domain-containing protein</fullName>
    </recommendedName>
</protein>
<organism evidence="2 3">
    <name type="scientific">Roseofilum reptotaenium AO1-A</name>
    <dbReference type="NCBI Taxonomy" id="1925591"/>
    <lineage>
        <taxon>Bacteria</taxon>
        <taxon>Bacillati</taxon>
        <taxon>Cyanobacteriota</taxon>
        <taxon>Cyanophyceae</taxon>
        <taxon>Desertifilales</taxon>
        <taxon>Desertifilaceae</taxon>
        <taxon>Roseofilum</taxon>
    </lineage>
</organism>
<dbReference type="InterPro" id="IPR012337">
    <property type="entry name" value="RNaseH-like_sf"/>
</dbReference>
<accession>A0A1L9QMG5</accession>
<dbReference type="SUPFAM" id="SSF53098">
    <property type="entry name" value="Ribonuclease H-like"/>
    <property type="match status" value="1"/>
</dbReference>
<dbReference type="Proteomes" id="UP000183940">
    <property type="component" value="Unassembled WGS sequence"/>
</dbReference>
<keyword evidence="3" id="KW-1185">Reference proteome</keyword>
<proteinExistence type="predicted"/>
<name>A0A1L9QMG5_9CYAN</name>
<dbReference type="AlphaFoldDB" id="A0A1L9QMG5"/>
<comment type="caution">
    <text evidence="2">The sequence shown here is derived from an EMBL/GenBank/DDBJ whole genome shotgun (WGS) entry which is preliminary data.</text>
</comment>
<dbReference type="PANTHER" id="PTHR33258">
    <property type="entry name" value="TRANSPOSASE INSL FOR INSERTION SEQUENCE ELEMENT IS186A-RELATED"/>
    <property type="match status" value="1"/>
</dbReference>
<dbReference type="GO" id="GO:0006313">
    <property type="term" value="P:DNA transposition"/>
    <property type="evidence" value="ECO:0007669"/>
    <property type="project" value="InterPro"/>
</dbReference>
<dbReference type="PANTHER" id="PTHR33258:SF1">
    <property type="entry name" value="TRANSPOSASE INSL FOR INSERTION SEQUENCE ELEMENT IS186A-RELATED"/>
    <property type="match status" value="1"/>
</dbReference>
<dbReference type="GO" id="GO:0003677">
    <property type="term" value="F:DNA binding"/>
    <property type="evidence" value="ECO:0007669"/>
    <property type="project" value="InterPro"/>
</dbReference>
<evidence type="ECO:0000313" key="2">
    <source>
        <dbReference type="EMBL" id="OJJ22271.1"/>
    </source>
</evidence>
<feature type="domain" description="Transposase IS4-like" evidence="1">
    <location>
        <begin position="4"/>
        <end position="105"/>
    </location>
</feature>
<dbReference type="InterPro" id="IPR002559">
    <property type="entry name" value="Transposase_11"/>
</dbReference>
<sequence>MINFGQEHDAKFREQVMTMIPDGAVIIMDRGFASWEFIEEMSKTQTKFVVRIKNHMKTQFNPQRYRVVCFHDPETQTEYRLATNLKDMTDEEVSEIYRKRWDIEIL</sequence>
<evidence type="ECO:0000259" key="1">
    <source>
        <dbReference type="Pfam" id="PF01609"/>
    </source>
</evidence>
<dbReference type="Pfam" id="PF01609">
    <property type="entry name" value="DDE_Tnp_1"/>
    <property type="match status" value="1"/>
</dbReference>
<reference evidence="2" key="1">
    <citation type="submission" date="2016-10" db="EMBL/GenBank/DDBJ databases">
        <title>CRISPR-Cas defence system in Roseofilum reptotaenium: evidence of a bacteriophage-cyanobacterium arms race in the coral black band disease.</title>
        <authorList>
            <person name="Buerger P."/>
            <person name="Wood-Charlson E.M."/>
            <person name="Weynberg K.D."/>
            <person name="Willis B."/>
            <person name="Van Oppen M.J."/>
        </authorList>
    </citation>
    <scope>NUCLEOTIDE SEQUENCE [LARGE SCALE GENOMIC DNA]</scope>
    <source>
        <strain evidence="2">AO1-A</strain>
    </source>
</reference>
<dbReference type="EMBL" id="MLAW01000043">
    <property type="protein sequence ID" value="OJJ22271.1"/>
    <property type="molecule type" value="Genomic_DNA"/>
</dbReference>
<gene>
    <name evidence="2" type="ORF">BI308_19835</name>
</gene>